<reference evidence="2" key="1">
    <citation type="journal article" date="2014" name="BMC Genomics">
        <title>Characterizing the developmental transcriptome of the oriental fruit fly, Bactrocera dorsalis (Diptera: Tephritidae) through comparative genomic analysis with Drosophila melanogaster utilizing modENCODE datasets.</title>
        <authorList>
            <person name="Geib S.M."/>
            <person name="Calla B."/>
            <person name="Hall B."/>
            <person name="Hou S."/>
            <person name="Manoukis N.C."/>
        </authorList>
    </citation>
    <scope>NUCLEOTIDE SEQUENCE</scope>
    <source>
        <strain evidence="2">Punador</strain>
    </source>
</reference>
<sequence length="132" mass="14996">KKTKKKERRILNHNMHTNSVTYIEYETTITESCSCTCTHIVDMYDAELAAAKGEKVKRAKGGAELLERRSRTKKFSKFFYATGLRKIKSLFTRKNDEMNAGNGSSRAPASGSQISPQLPDVQTQQQQQQQHQ</sequence>
<dbReference type="EMBL" id="GAKP01006341">
    <property type="protein sequence ID" value="JAC52611.1"/>
    <property type="molecule type" value="Transcribed_RNA"/>
</dbReference>
<dbReference type="AlphaFoldDB" id="A0A034WAK9"/>
<feature type="compositionally biased region" description="Polar residues" evidence="1">
    <location>
        <begin position="101"/>
        <end position="116"/>
    </location>
</feature>
<protein>
    <submittedName>
        <fullName evidence="2">Uncharacterized protein</fullName>
    </submittedName>
</protein>
<name>A0A034WAK9_BACDO</name>
<feature type="non-terminal residue" evidence="2">
    <location>
        <position position="1"/>
    </location>
</feature>
<organism evidence="2">
    <name type="scientific">Bactrocera dorsalis</name>
    <name type="common">Oriental fruit fly</name>
    <name type="synonym">Dacus dorsalis</name>
    <dbReference type="NCBI Taxonomy" id="27457"/>
    <lineage>
        <taxon>Eukaryota</taxon>
        <taxon>Metazoa</taxon>
        <taxon>Ecdysozoa</taxon>
        <taxon>Arthropoda</taxon>
        <taxon>Hexapoda</taxon>
        <taxon>Insecta</taxon>
        <taxon>Pterygota</taxon>
        <taxon>Neoptera</taxon>
        <taxon>Endopterygota</taxon>
        <taxon>Diptera</taxon>
        <taxon>Brachycera</taxon>
        <taxon>Muscomorpha</taxon>
        <taxon>Tephritoidea</taxon>
        <taxon>Tephritidae</taxon>
        <taxon>Bactrocera</taxon>
        <taxon>Bactrocera</taxon>
    </lineage>
</organism>
<proteinExistence type="predicted"/>
<dbReference type="OrthoDB" id="27975at2759"/>
<feature type="region of interest" description="Disordered" evidence="1">
    <location>
        <begin position="91"/>
        <end position="132"/>
    </location>
</feature>
<accession>A0A034WAK9</accession>
<evidence type="ECO:0000313" key="2">
    <source>
        <dbReference type="EMBL" id="JAC52611.1"/>
    </source>
</evidence>
<feature type="compositionally biased region" description="Low complexity" evidence="1">
    <location>
        <begin position="122"/>
        <end position="132"/>
    </location>
</feature>
<feature type="non-terminal residue" evidence="2">
    <location>
        <position position="132"/>
    </location>
</feature>
<evidence type="ECO:0000256" key="1">
    <source>
        <dbReference type="SAM" id="MobiDB-lite"/>
    </source>
</evidence>